<reference evidence="2" key="1">
    <citation type="submission" date="2022-08" db="EMBL/GenBank/DDBJ databases">
        <authorList>
            <person name="Somphong A."/>
            <person name="Phongsopitanun W."/>
        </authorList>
    </citation>
    <scope>NUCLEOTIDE SEQUENCE</scope>
    <source>
        <strain evidence="2">LP05-1</strain>
    </source>
</reference>
<proteinExistence type="predicted"/>
<feature type="domain" description="Carrier" evidence="1">
    <location>
        <begin position="1"/>
        <end position="77"/>
    </location>
</feature>
<organism evidence="2 3">
    <name type="scientific">Streptomyces pyxinae</name>
    <dbReference type="NCBI Taxonomy" id="2970734"/>
    <lineage>
        <taxon>Bacteria</taxon>
        <taxon>Bacillati</taxon>
        <taxon>Actinomycetota</taxon>
        <taxon>Actinomycetes</taxon>
        <taxon>Kitasatosporales</taxon>
        <taxon>Streptomycetaceae</taxon>
        <taxon>Streptomyces</taxon>
    </lineage>
</organism>
<keyword evidence="3" id="KW-1185">Reference proteome</keyword>
<dbReference type="InterPro" id="IPR036736">
    <property type="entry name" value="ACP-like_sf"/>
</dbReference>
<evidence type="ECO:0000259" key="1">
    <source>
        <dbReference type="PROSITE" id="PS50075"/>
    </source>
</evidence>
<dbReference type="Pfam" id="PF00550">
    <property type="entry name" value="PP-binding"/>
    <property type="match status" value="1"/>
</dbReference>
<evidence type="ECO:0000313" key="2">
    <source>
        <dbReference type="EMBL" id="MCS0637590.1"/>
    </source>
</evidence>
<name>A0ABT2CJW5_9ACTN</name>
<accession>A0ABT2CJW5</accession>
<dbReference type="PROSITE" id="PS50075">
    <property type="entry name" value="CARRIER"/>
    <property type="match status" value="1"/>
</dbReference>
<sequence>MSATTYDRLVEIVTTVHDAPTHRISPDITFAQLDVDSLTMVEIGMRIERDLGVHITDDELSEDLTLGATSTLIETRLGQ</sequence>
<dbReference type="Gene3D" id="1.10.1200.10">
    <property type="entry name" value="ACP-like"/>
    <property type="match status" value="1"/>
</dbReference>
<dbReference type="EMBL" id="JANUGQ010000015">
    <property type="protein sequence ID" value="MCS0637590.1"/>
    <property type="molecule type" value="Genomic_DNA"/>
</dbReference>
<dbReference type="RefSeq" id="WP_258788839.1">
    <property type="nucleotide sequence ID" value="NZ_JANUGQ010000015.1"/>
</dbReference>
<dbReference type="SUPFAM" id="SSF47336">
    <property type="entry name" value="ACP-like"/>
    <property type="match status" value="1"/>
</dbReference>
<comment type="caution">
    <text evidence="2">The sequence shown here is derived from an EMBL/GenBank/DDBJ whole genome shotgun (WGS) entry which is preliminary data.</text>
</comment>
<protein>
    <submittedName>
        <fullName evidence="2">Acyl carrier protein</fullName>
    </submittedName>
</protein>
<gene>
    <name evidence="2" type="ORF">NX801_18355</name>
</gene>
<dbReference type="InterPro" id="IPR009081">
    <property type="entry name" value="PP-bd_ACP"/>
</dbReference>
<evidence type="ECO:0000313" key="3">
    <source>
        <dbReference type="Proteomes" id="UP001431313"/>
    </source>
</evidence>
<dbReference type="Proteomes" id="UP001431313">
    <property type="component" value="Unassembled WGS sequence"/>
</dbReference>